<protein>
    <recommendedName>
        <fullName evidence="4">HTH araC/xylS-type domain-containing protein</fullName>
    </recommendedName>
</protein>
<organism evidence="5 6">
    <name type="scientific">Nocardia camponoti</name>
    <dbReference type="NCBI Taxonomy" id="1616106"/>
    <lineage>
        <taxon>Bacteria</taxon>
        <taxon>Bacillati</taxon>
        <taxon>Actinomycetota</taxon>
        <taxon>Actinomycetes</taxon>
        <taxon>Mycobacteriales</taxon>
        <taxon>Nocardiaceae</taxon>
        <taxon>Nocardia</taxon>
    </lineage>
</organism>
<evidence type="ECO:0000313" key="5">
    <source>
        <dbReference type="EMBL" id="GGK57338.1"/>
    </source>
</evidence>
<dbReference type="EMBL" id="BMMW01000003">
    <property type="protein sequence ID" value="GGK57338.1"/>
    <property type="molecule type" value="Genomic_DNA"/>
</dbReference>
<proteinExistence type="predicted"/>
<dbReference type="PANTHER" id="PTHR46796:SF6">
    <property type="entry name" value="ARAC SUBFAMILY"/>
    <property type="match status" value="1"/>
</dbReference>
<reference evidence="5" key="1">
    <citation type="journal article" date="2014" name="Int. J. Syst. Evol. Microbiol.">
        <title>Complete genome sequence of Corynebacterium casei LMG S-19264T (=DSM 44701T), isolated from a smear-ripened cheese.</title>
        <authorList>
            <consortium name="US DOE Joint Genome Institute (JGI-PGF)"/>
            <person name="Walter F."/>
            <person name="Albersmeier A."/>
            <person name="Kalinowski J."/>
            <person name="Ruckert C."/>
        </authorList>
    </citation>
    <scope>NUCLEOTIDE SEQUENCE</scope>
    <source>
        <strain evidence="5">CGMCC 4.7278</strain>
    </source>
</reference>
<dbReference type="Gene3D" id="1.10.10.60">
    <property type="entry name" value="Homeodomain-like"/>
    <property type="match status" value="1"/>
</dbReference>
<evidence type="ECO:0000259" key="4">
    <source>
        <dbReference type="PROSITE" id="PS01124"/>
    </source>
</evidence>
<feature type="domain" description="HTH araC/xylS-type" evidence="4">
    <location>
        <begin position="68"/>
        <end position="167"/>
    </location>
</feature>
<keyword evidence="1" id="KW-0805">Transcription regulation</keyword>
<dbReference type="SUPFAM" id="SSF46689">
    <property type="entry name" value="Homeodomain-like"/>
    <property type="match status" value="1"/>
</dbReference>
<dbReference type="PANTHER" id="PTHR46796">
    <property type="entry name" value="HTH-TYPE TRANSCRIPTIONAL ACTIVATOR RHAS-RELATED"/>
    <property type="match status" value="1"/>
</dbReference>
<evidence type="ECO:0000256" key="2">
    <source>
        <dbReference type="ARBA" id="ARBA00023125"/>
    </source>
</evidence>
<dbReference type="PROSITE" id="PS01124">
    <property type="entry name" value="HTH_ARAC_FAMILY_2"/>
    <property type="match status" value="1"/>
</dbReference>
<dbReference type="InterPro" id="IPR009057">
    <property type="entry name" value="Homeodomain-like_sf"/>
</dbReference>
<evidence type="ECO:0000256" key="1">
    <source>
        <dbReference type="ARBA" id="ARBA00023015"/>
    </source>
</evidence>
<dbReference type="AlphaFoldDB" id="A0A917VB21"/>
<keyword evidence="2" id="KW-0238">DNA-binding</keyword>
<dbReference type="Proteomes" id="UP000612956">
    <property type="component" value="Unassembled WGS sequence"/>
</dbReference>
<name>A0A917VB21_9NOCA</name>
<comment type="caution">
    <text evidence="5">The sequence shown here is derived from an EMBL/GenBank/DDBJ whole genome shotgun (WGS) entry which is preliminary data.</text>
</comment>
<dbReference type="SMART" id="SM00342">
    <property type="entry name" value="HTH_ARAC"/>
    <property type="match status" value="1"/>
</dbReference>
<gene>
    <name evidence="5" type="ORF">GCM10011591_31840</name>
</gene>
<accession>A0A917VB21</accession>
<evidence type="ECO:0000256" key="3">
    <source>
        <dbReference type="ARBA" id="ARBA00023163"/>
    </source>
</evidence>
<dbReference type="GO" id="GO:0043565">
    <property type="term" value="F:sequence-specific DNA binding"/>
    <property type="evidence" value="ECO:0007669"/>
    <property type="project" value="InterPro"/>
</dbReference>
<evidence type="ECO:0000313" key="6">
    <source>
        <dbReference type="Proteomes" id="UP000612956"/>
    </source>
</evidence>
<dbReference type="Pfam" id="PF12833">
    <property type="entry name" value="HTH_18"/>
    <property type="match status" value="1"/>
</dbReference>
<reference evidence="5" key="2">
    <citation type="submission" date="2020-09" db="EMBL/GenBank/DDBJ databases">
        <authorList>
            <person name="Sun Q."/>
            <person name="Zhou Y."/>
        </authorList>
    </citation>
    <scope>NUCLEOTIDE SEQUENCE</scope>
    <source>
        <strain evidence="5">CGMCC 4.7278</strain>
    </source>
</reference>
<sequence>MPTGLRMGPDSAAGVVIDFVRNLARLNLSDTDRAAELAVHLPGLIVSAISLAAGELPNEEGARAMGVAQVLDFMRKQCGDANLTIDEIARGCLMSRRTLYRLFEGGEFGVMGRLWAMRVDRAKAMLKTHPGRSAAATAVLAGFASERQFYRVFRATTGMTPGQFRTGLARAALP</sequence>
<dbReference type="GO" id="GO:0003700">
    <property type="term" value="F:DNA-binding transcription factor activity"/>
    <property type="evidence" value="ECO:0007669"/>
    <property type="project" value="InterPro"/>
</dbReference>
<keyword evidence="6" id="KW-1185">Reference proteome</keyword>
<keyword evidence="3" id="KW-0804">Transcription</keyword>
<dbReference type="InterPro" id="IPR050204">
    <property type="entry name" value="AraC_XylS_family_regulators"/>
</dbReference>
<dbReference type="InterPro" id="IPR018060">
    <property type="entry name" value="HTH_AraC"/>
</dbReference>